<feature type="compositionally biased region" description="Basic and acidic residues" evidence="1">
    <location>
        <begin position="611"/>
        <end position="621"/>
    </location>
</feature>
<dbReference type="InterPro" id="IPR018822">
    <property type="entry name" value="UPF0646"/>
</dbReference>
<accession>N1PV94</accession>
<dbReference type="OrthoDB" id="5339076at2759"/>
<name>N1PV94_DOTSN</name>
<dbReference type="Pfam" id="PF10336">
    <property type="entry name" value="DUF2420"/>
    <property type="match status" value="1"/>
</dbReference>
<dbReference type="STRING" id="675120.N1PV94"/>
<evidence type="ECO:0000256" key="1">
    <source>
        <dbReference type="SAM" id="MobiDB-lite"/>
    </source>
</evidence>
<feature type="region of interest" description="Disordered" evidence="1">
    <location>
        <begin position="753"/>
        <end position="807"/>
    </location>
</feature>
<feature type="compositionally biased region" description="Acidic residues" evidence="1">
    <location>
        <begin position="753"/>
        <end position="762"/>
    </location>
</feature>
<dbReference type="EMBL" id="KB446536">
    <property type="protein sequence ID" value="EME47396.1"/>
    <property type="molecule type" value="Genomic_DNA"/>
</dbReference>
<feature type="compositionally biased region" description="Acidic residues" evidence="1">
    <location>
        <begin position="246"/>
        <end position="264"/>
    </location>
</feature>
<keyword evidence="3" id="KW-1185">Reference proteome</keyword>
<dbReference type="HOGENOM" id="CLU_349171_0_0_1"/>
<feature type="region of interest" description="Disordered" evidence="1">
    <location>
        <begin position="470"/>
        <end position="496"/>
    </location>
</feature>
<feature type="compositionally biased region" description="Low complexity" evidence="1">
    <location>
        <begin position="509"/>
        <end position="519"/>
    </location>
</feature>
<feature type="region of interest" description="Disordered" evidence="1">
    <location>
        <begin position="228"/>
        <end position="300"/>
    </location>
</feature>
<feature type="compositionally biased region" description="Acidic residues" evidence="1">
    <location>
        <begin position="537"/>
        <end position="547"/>
    </location>
</feature>
<feature type="compositionally biased region" description="Acidic residues" evidence="1">
    <location>
        <begin position="780"/>
        <end position="793"/>
    </location>
</feature>
<feature type="compositionally biased region" description="Basic and acidic residues" evidence="1">
    <location>
        <begin position="49"/>
        <end position="61"/>
    </location>
</feature>
<dbReference type="OMA" id="RLCHNDG"/>
<evidence type="ECO:0000313" key="2">
    <source>
        <dbReference type="EMBL" id="EME47396.1"/>
    </source>
</evidence>
<evidence type="ECO:0000313" key="3">
    <source>
        <dbReference type="Proteomes" id="UP000016933"/>
    </source>
</evidence>
<feature type="compositionally biased region" description="Basic and acidic residues" evidence="1">
    <location>
        <begin position="683"/>
        <end position="698"/>
    </location>
</feature>
<feature type="region of interest" description="Disordered" evidence="1">
    <location>
        <begin position="509"/>
        <end position="739"/>
    </location>
</feature>
<organism evidence="2 3">
    <name type="scientific">Dothistroma septosporum (strain NZE10 / CBS 128990)</name>
    <name type="common">Red band needle blight fungus</name>
    <name type="synonym">Mycosphaerella pini</name>
    <dbReference type="NCBI Taxonomy" id="675120"/>
    <lineage>
        <taxon>Eukaryota</taxon>
        <taxon>Fungi</taxon>
        <taxon>Dikarya</taxon>
        <taxon>Ascomycota</taxon>
        <taxon>Pezizomycotina</taxon>
        <taxon>Dothideomycetes</taxon>
        <taxon>Dothideomycetidae</taxon>
        <taxon>Mycosphaerellales</taxon>
        <taxon>Mycosphaerellaceae</taxon>
        <taxon>Dothistroma</taxon>
    </lineage>
</organism>
<feature type="compositionally biased region" description="Basic and acidic residues" evidence="1">
    <location>
        <begin position="635"/>
        <end position="648"/>
    </location>
</feature>
<reference evidence="3" key="1">
    <citation type="journal article" date="2012" name="PLoS Genet.">
        <title>The genomes of the fungal plant pathogens Cladosporium fulvum and Dothistroma septosporum reveal adaptation to different hosts and lifestyles but also signatures of common ancestry.</title>
        <authorList>
            <person name="de Wit P.J.G.M."/>
            <person name="van der Burgt A."/>
            <person name="Oekmen B."/>
            <person name="Stergiopoulos I."/>
            <person name="Abd-Elsalam K.A."/>
            <person name="Aerts A.L."/>
            <person name="Bahkali A.H."/>
            <person name="Beenen H.G."/>
            <person name="Chettri P."/>
            <person name="Cox M.P."/>
            <person name="Datema E."/>
            <person name="de Vries R.P."/>
            <person name="Dhillon B."/>
            <person name="Ganley A.R."/>
            <person name="Griffiths S.A."/>
            <person name="Guo Y."/>
            <person name="Hamelin R.C."/>
            <person name="Henrissat B."/>
            <person name="Kabir M.S."/>
            <person name="Jashni M.K."/>
            <person name="Kema G."/>
            <person name="Klaubauf S."/>
            <person name="Lapidus A."/>
            <person name="Levasseur A."/>
            <person name="Lindquist E."/>
            <person name="Mehrabi R."/>
            <person name="Ohm R.A."/>
            <person name="Owen T.J."/>
            <person name="Salamov A."/>
            <person name="Schwelm A."/>
            <person name="Schijlen E."/>
            <person name="Sun H."/>
            <person name="van den Burg H.A."/>
            <person name="van Ham R.C.H.J."/>
            <person name="Zhang S."/>
            <person name="Goodwin S.B."/>
            <person name="Grigoriev I.V."/>
            <person name="Collemare J."/>
            <person name="Bradshaw R.E."/>
        </authorList>
    </citation>
    <scope>NUCLEOTIDE SEQUENCE [LARGE SCALE GENOMIC DNA]</scope>
    <source>
        <strain evidence="3">NZE10 / CBS 128990</strain>
    </source>
</reference>
<reference evidence="2 3" key="2">
    <citation type="journal article" date="2012" name="PLoS Pathog.">
        <title>Diverse lifestyles and strategies of plant pathogenesis encoded in the genomes of eighteen Dothideomycetes fungi.</title>
        <authorList>
            <person name="Ohm R.A."/>
            <person name="Feau N."/>
            <person name="Henrissat B."/>
            <person name="Schoch C.L."/>
            <person name="Horwitz B.A."/>
            <person name="Barry K.W."/>
            <person name="Condon B.J."/>
            <person name="Copeland A.C."/>
            <person name="Dhillon B."/>
            <person name="Glaser F."/>
            <person name="Hesse C.N."/>
            <person name="Kosti I."/>
            <person name="LaButti K."/>
            <person name="Lindquist E.A."/>
            <person name="Lucas S."/>
            <person name="Salamov A.A."/>
            <person name="Bradshaw R.E."/>
            <person name="Ciuffetti L."/>
            <person name="Hamelin R.C."/>
            <person name="Kema G.H.J."/>
            <person name="Lawrence C."/>
            <person name="Scott J.A."/>
            <person name="Spatafora J.W."/>
            <person name="Turgeon B.G."/>
            <person name="de Wit P.J.G.M."/>
            <person name="Zhong S."/>
            <person name="Goodwin S.B."/>
            <person name="Grigoriev I.V."/>
        </authorList>
    </citation>
    <scope>NUCLEOTIDE SEQUENCE [LARGE SCALE GENOMIC DNA]</scope>
    <source>
        <strain evidence="3">NZE10 / CBS 128990</strain>
    </source>
</reference>
<gene>
    <name evidence="2" type="ORF">DOTSEDRAFT_69360</name>
</gene>
<dbReference type="AlphaFoldDB" id="N1PV94"/>
<sequence>MATMAFPSLSLPQLDDNMEVSSSPAGNTLDDDIEIDFDDYTYNNGGAQVKDDEHMLEDGDPVRPPTATDEMMDDDEHINMAPNNEEVMQDSDEAGHFDLADEELIDYDDDDDFQYQDQAPLADTVFGATKPTVQDTAAVASVPVASQPQTIEPAEEEIVRQPQTEVKPQEVLLEKITAPGAEGTAQAHSSALLATEGSAQQPAQQAAHVISEEASVIAVGEASGSNQKLYMAEDESKVPEAVGEGKEDDAEPSATFEEEGEEADRTENLSPKPPPQLRDTLDTTTHQGSEGPPTPTDTGLHPMIVRYGEHAMPLFKSHAQPEGLLKNDNLANVSLSDLITSCRERLSVKTGQAVADTQNLVIGFDSMGLVLVEGSPSASETSLGDVLDVYLLLHRNDGHDDVPPLSMTLTVQFKFTSHLQMIKQAAFQGQGMSSFAGPQLQGVEDYYDEEAEENEPHEDNHDEEQTLVEEVNGENEDRSDSQARVQDLTQDPAEAEHENYEENYEYAGAGEYAGQQKGQEYNEDTNYAEYDEHAEYPDPEEDVEEAAENGTLAAEADQSLTAAHDVNVETDNAAPDSATDPMAVRDGHANDATDTPAEEGPDELAPLTEGQGHEAEEHDLSYEADADFGEVTAVAHREGDQASVTDEKAAEDELDPNLVSENPYSADLAYPEPEDDGEQQYGEAEKELAEHEESHTDQVDNGDEGECQPQGADDQFHTAFDLLDGEGPEHGPGNKAPWDAHDQLVEHEEDNIVFDDDDEDVPAEVVASNSPLGKRSFEEHADDDLFDFGDEEPDLKKPRSGLSPHSS</sequence>
<feature type="region of interest" description="Disordered" evidence="1">
    <location>
        <begin position="44"/>
        <end position="72"/>
    </location>
</feature>
<feature type="region of interest" description="Disordered" evidence="1">
    <location>
        <begin position="177"/>
        <end position="207"/>
    </location>
</feature>
<dbReference type="Proteomes" id="UP000016933">
    <property type="component" value="Unassembled WGS sequence"/>
</dbReference>
<protein>
    <submittedName>
        <fullName evidence="2">Uncharacterized protein</fullName>
    </submittedName>
</protein>
<proteinExistence type="predicted"/>
<feature type="region of interest" description="Disordered" evidence="1">
    <location>
        <begin position="1"/>
        <end position="32"/>
    </location>
</feature>
<dbReference type="eggNOG" id="ENOG502SG4F">
    <property type="taxonomic scope" value="Eukaryota"/>
</dbReference>